<sequence>MIQITEEILQKDTYLLYIHSPFCGTCHVAREMLDKIESVHQTDVFYEMNASLYPDFMQTNKVESVPCLFIKKEGIVKEKIYVFRSIPNIYQYLLQYAPQLFRQDS</sequence>
<evidence type="ECO:0000313" key="3">
    <source>
        <dbReference type="Proteomes" id="UP000321574"/>
    </source>
</evidence>
<dbReference type="InterPro" id="IPR013766">
    <property type="entry name" value="Thioredoxin_domain"/>
</dbReference>
<proteinExistence type="predicted"/>
<evidence type="ECO:0000259" key="1">
    <source>
        <dbReference type="Pfam" id="PF00085"/>
    </source>
</evidence>
<name>A0A5C8NV75_9BACI</name>
<dbReference type="InterPro" id="IPR036249">
    <property type="entry name" value="Thioredoxin-like_sf"/>
</dbReference>
<comment type="caution">
    <text evidence="2">The sequence shown here is derived from an EMBL/GenBank/DDBJ whole genome shotgun (WGS) entry which is preliminary data.</text>
</comment>
<dbReference type="RefSeq" id="WP_147666614.1">
    <property type="nucleotide sequence ID" value="NZ_VDUW01000004.1"/>
</dbReference>
<dbReference type="AlphaFoldDB" id="A0A5C8NV75"/>
<evidence type="ECO:0000313" key="2">
    <source>
        <dbReference type="EMBL" id="TXL64940.1"/>
    </source>
</evidence>
<dbReference type="Proteomes" id="UP000321574">
    <property type="component" value="Unassembled WGS sequence"/>
</dbReference>
<dbReference type="CDD" id="cd02947">
    <property type="entry name" value="TRX_family"/>
    <property type="match status" value="1"/>
</dbReference>
<dbReference type="Pfam" id="PF00085">
    <property type="entry name" value="Thioredoxin"/>
    <property type="match status" value="1"/>
</dbReference>
<gene>
    <name evidence="2" type="ORF">FHP05_07265</name>
</gene>
<protein>
    <submittedName>
        <fullName evidence="2">Thioredoxin family protein</fullName>
    </submittedName>
</protein>
<keyword evidence="3" id="KW-1185">Reference proteome</keyword>
<reference evidence="2 3" key="1">
    <citation type="submission" date="2019-06" db="EMBL/GenBank/DDBJ databases">
        <title>Cerasibacillus sp. nov., isolated from maize field.</title>
        <authorList>
            <person name="Lin S.-Y."/>
            <person name="Tsai C.-F."/>
            <person name="Young C.-C."/>
        </authorList>
    </citation>
    <scope>NUCLEOTIDE SEQUENCE [LARGE SCALE GENOMIC DNA]</scope>
    <source>
        <strain evidence="2 3">CC-CFT480</strain>
    </source>
</reference>
<dbReference type="EMBL" id="VDUW01000004">
    <property type="protein sequence ID" value="TXL64940.1"/>
    <property type="molecule type" value="Genomic_DNA"/>
</dbReference>
<dbReference type="OrthoDB" id="5784238at2"/>
<dbReference type="SUPFAM" id="SSF52833">
    <property type="entry name" value="Thioredoxin-like"/>
    <property type="match status" value="1"/>
</dbReference>
<organism evidence="2 3">
    <name type="scientific">Cerasibacillus terrae</name>
    <dbReference type="NCBI Taxonomy" id="2498845"/>
    <lineage>
        <taxon>Bacteria</taxon>
        <taxon>Bacillati</taxon>
        <taxon>Bacillota</taxon>
        <taxon>Bacilli</taxon>
        <taxon>Bacillales</taxon>
        <taxon>Bacillaceae</taxon>
        <taxon>Cerasibacillus</taxon>
    </lineage>
</organism>
<feature type="domain" description="Thioredoxin" evidence="1">
    <location>
        <begin position="6"/>
        <end position="80"/>
    </location>
</feature>
<accession>A0A5C8NV75</accession>
<dbReference type="Gene3D" id="3.40.30.10">
    <property type="entry name" value="Glutaredoxin"/>
    <property type="match status" value="1"/>
</dbReference>